<evidence type="ECO:0000256" key="9">
    <source>
        <dbReference type="PROSITE-ProRule" id="PRU00175"/>
    </source>
</evidence>
<accession>A0A4Y7LEB2</accession>
<dbReference type="OMA" id="GCIHSRL"/>
<evidence type="ECO:0000256" key="7">
    <source>
        <dbReference type="ARBA" id="ARBA00022989"/>
    </source>
</evidence>
<gene>
    <name evidence="13" type="ORF">C5167_045407</name>
</gene>
<feature type="region of interest" description="Disordered" evidence="10">
    <location>
        <begin position="1"/>
        <end position="21"/>
    </location>
</feature>
<keyword evidence="14" id="KW-1185">Reference proteome</keyword>
<dbReference type="PROSITE" id="PS00518">
    <property type="entry name" value="ZF_RING_1"/>
    <property type="match status" value="1"/>
</dbReference>
<keyword evidence="8 11" id="KW-0472">Membrane</keyword>
<evidence type="ECO:0000256" key="5">
    <source>
        <dbReference type="ARBA" id="ARBA00022786"/>
    </source>
</evidence>
<reference evidence="13 14" key="1">
    <citation type="journal article" date="2018" name="Science">
        <title>The opium poppy genome and morphinan production.</title>
        <authorList>
            <person name="Guo L."/>
            <person name="Winzer T."/>
            <person name="Yang X."/>
            <person name="Li Y."/>
            <person name="Ning Z."/>
            <person name="He Z."/>
            <person name="Teodor R."/>
            <person name="Lu Y."/>
            <person name="Bowser T.A."/>
            <person name="Graham I.A."/>
            <person name="Ye K."/>
        </authorList>
    </citation>
    <scope>NUCLEOTIDE SEQUENCE [LARGE SCALE GENOMIC DNA]</scope>
    <source>
        <strain evidence="14">cv. HN1</strain>
        <tissue evidence="13">Leaves</tissue>
    </source>
</reference>
<keyword evidence="7 11" id="KW-1133">Transmembrane helix</keyword>
<feature type="transmembrane region" description="Helical" evidence="11">
    <location>
        <begin position="323"/>
        <end position="343"/>
    </location>
</feature>
<keyword evidence="2 11" id="KW-0812">Transmembrane</keyword>
<evidence type="ECO:0000256" key="11">
    <source>
        <dbReference type="SAM" id="Phobius"/>
    </source>
</evidence>
<dbReference type="Proteomes" id="UP000316621">
    <property type="component" value="Chromosome 11"/>
</dbReference>
<dbReference type="InterPro" id="IPR044235">
    <property type="entry name" value="RNFT1/2"/>
</dbReference>
<evidence type="ECO:0000256" key="4">
    <source>
        <dbReference type="ARBA" id="ARBA00022771"/>
    </source>
</evidence>
<dbReference type="GO" id="GO:0061630">
    <property type="term" value="F:ubiquitin protein ligase activity"/>
    <property type="evidence" value="ECO:0007669"/>
    <property type="project" value="InterPro"/>
</dbReference>
<comment type="subcellular location">
    <subcellularLocation>
        <location evidence="1">Membrane</location>
        <topology evidence="1">Multi-pass membrane protein</topology>
    </subcellularLocation>
</comment>
<dbReference type="Pfam" id="PF13445">
    <property type="entry name" value="zf-RING_UBOX"/>
    <property type="match status" value="1"/>
</dbReference>
<dbReference type="Gene3D" id="3.30.40.10">
    <property type="entry name" value="Zinc/RING finger domain, C3HC4 (zinc finger)"/>
    <property type="match status" value="1"/>
</dbReference>
<dbReference type="InterPro" id="IPR001841">
    <property type="entry name" value="Znf_RING"/>
</dbReference>
<dbReference type="PANTHER" id="PTHR15860">
    <property type="entry name" value="UNCHARACTERIZED RING FINGER-CONTAINING PROTEIN"/>
    <property type="match status" value="1"/>
</dbReference>
<feature type="compositionally biased region" description="Low complexity" evidence="10">
    <location>
        <begin position="140"/>
        <end position="153"/>
    </location>
</feature>
<feature type="region of interest" description="Disordered" evidence="10">
    <location>
        <begin position="140"/>
        <end position="166"/>
    </location>
</feature>
<keyword evidence="4 9" id="KW-0863">Zinc-finger</keyword>
<dbReference type="InterPro" id="IPR013083">
    <property type="entry name" value="Znf_RING/FYVE/PHD"/>
</dbReference>
<evidence type="ECO:0000256" key="10">
    <source>
        <dbReference type="SAM" id="MobiDB-lite"/>
    </source>
</evidence>
<feature type="region of interest" description="Disordered" evidence="10">
    <location>
        <begin position="53"/>
        <end position="86"/>
    </location>
</feature>
<feature type="compositionally biased region" description="Basic and acidic residues" evidence="10">
    <location>
        <begin position="70"/>
        <end position="80"/>
    </location>
</feature>
<dbReference type="GO" id="GO:0008270">
    <property type="term" value="F:zinc ion binding"/>
    <property type="evidence" value="ECO:0007669"/>
    <property type="project" value="UniProtKB-KW"/>
</dbReference>
<dbReference type="SMART" id="SM00184">
    <property type="entry name" value="RING"/>
    <property type="match status" value="1"/>
</dbReference>
<dbReference type="SUPFAM" id="SSF57850">
    <property type="entry name" value="RING/U-box"/>
    <property type="match status" value="1"/>
</dbReference>
<evidence type="ECO:0000256" key="1">
    <source>
        <dbReference type="ARBA" id="ARBA00004141"/>
    </source>
</evidence>
<dbReference type="Gramene" id="RZC82621">
    <property type="protein sequence ID" value="RZC82621"/>
    <property type="gene ID" value="C5167_045407"/>
</dbReference>
<evidence type="ECO:0000256" key="8">
    <source>
        <dbReference type="ARBA" id="ARBA00023136"/>
    </source>
</evidence>
<evidence type="ECO:0000313" key="13">
    <source>
        <dbReference type="EMBL" id="RZC82621.1"/>
    </source>
</evidence>
<evidence type="ECO:0000256" key="2">
    <source>
        <dbReference type="ARBA" id="ARBA00022692"/>
    </source>
</evidence>
<feature type="transmembrane region" description="Helical" evidence="11">
    <location>
        <begin position="277"/>
        <end position="302"/>
    </location>
</feature>
<name>A0A4Y7LEB2_PAPSO</name>
<evidence type="ECO:0000256" key="6">
    <source>
        <dbReference type="ARBA" id="ARBA00022833"/>
    </source>
</evidence>
<keyword evidence="5" id="KW-0833">Ubl conjugation pathway</keyword>
<dbReference type="PANTHER" id="PTHR15860:SF27">
    <property type="entry name" value="RING_U-BOX SUPERFAMILY PROTEIN"/>
    <property type="match status" value="1"/>
</dbReference>
<evidence type="ECO:0000313" key="14">
    <source>
        <dbReference type="Proteomes" id="UP000316621"/>
    </source>
</evidence>
<dbReference type="PROSITE" id="PS50089">
    <property type="entry name" value="ZF_RING_2"/>
    <property type="match status" value="1"/>
</dbReference>
<keyword evidence="6" id="KW-0862">Zinc</keyword>
<dbReference type="InterPro" id="IPR017907">
    <property type="entry name" value="Znf_RING_CS"/>
</dbReference>
<evidence type="ECO:0000259" key="12">
    <source>
        <dbReference type="PROSITE" id="PS50089"/>
    </source>
</evidence>
<evidence type="ECO:0000256" key="3">
    <source>
        <dbReference type="ARBA" id="ARBA00022723"/>
    </source>
</evidence>
<dbReference type="InterPro" id="IPR027370">
    <property type="entry name" value="Znf-RING_euk"/>
</dbReference>
<protein>
    <recommendedName>
        <fullName evidence="12">RING-type domain-containing protein</fullName>
    </recommendedName>
</protein>
<feature type="compositionally biased region" description="Polar residues" evidence="10">
    <location>
        <begin position="59"/>
        <end position="68"/>
    </location>
</feature>
<dbReference type="GO" id="GO:1904294">
    <property type="term" value="P:positive regulation of ERAD pathway"/>
    <property type="evidence" value="ECO:0007669"/>
    <property type="project" value="InterPro"/>
</dbReference>
<proteinExistence type="predicted"/>
<dbReference type="AlphaFoldDB" id="A0A4Y7LEB2"/>
<feature type="domain" description="RING-type" evidence="12">
    <location>
        <begin position="406"/>
        <end position="439"/>
    </location>
</feature>
<dbReference type="EMBL" id="CM010725">
    <property type="protein sequence ID" value="RZC82621.1"/>
    <property type="molecule type" value="Genomic_DNA"/>
</dbReference>
<keyword evidence="3" id="KW-0479">Metal-binding</keyword>
<dbReference type="GO" id="GO:0016020">
    <property type="term" value="C:membrane"/>
    <property type="evidence" value="ECO:0007669"/>
    <property type="project" value="UniProtKB-SubCell"/>
</dbReference>
<sequence>METSNSSTDSYRNSSSSSSNNSRRFGMQFSAANFIQAPLSALLEYSGVLRTRSSHQESESLINGSPTSVFRERNQNRLDDSIGPVSGDGEVSIRIIGEQDREGGEDALSADQITGSSSAVVLERQGGNVGNDGGGVGEGLASSASIAGSNSSNETTDGEAGAGVGGNNRDSSYQRYDIQQVARWIEQVLPFSLLLLVVFIRQHLQGFFVTILIAAVMFKSNDILRKQTALKGERKVTFLAGIGVVFILHVVGVYWWFRNDDLLHPLVMLPPKAIPPFWHAIFIIMVNDTMVRQAAMILKLALLIYYKNSRGRNYRRQGQMLTLVEYLLLLYRALIPTPVWYRFFLNKEYGSLFSSLTTGLYLTFKLTSVVEKVQSFFAALKALSRKEVHYGSYATSEQVNAAGDLCAICQEKMHAPILLRCKHIFCEDCVSEWETPDPIALSLDAVIRMLVLSSSREKEHAHYAEPWLNQQISDHLATDRPVCSSNYFEGWPLILLATDKIQRALLLGSFEWRTV</sequence>
<feature type="transmembrane region" description="Helical" evidence="11">
    <location>
        <begin position="236"/>
        <end position="257"/>
    </location>
</feature>
<organism evidence="13 14">
    <name type="scientific">Papaver somniferum</name>
    <name type="common">Opium poppy</name>
    <dbReference type="NCBI Taxonomy" id="3469"/>
    <lineage>
        <taxon>Eukaryota</taxon>
        <taxon>Viridiplantae</taxon>
        <taxon>Streptophyta</taxon>
        <taxon>Embryophyta</taxon>
        <taxon>Tracheophyta</taxon>
        <taxon>Spermatophyta</taxon>
        <taxon>Magnoliopsida</taxon>
        <taxon>Ranunculales</taxon>
        <taxon>Papaveraceae</taxon>
        <taxon>Papaveroideae</taxon>
        <taxon>Papaver</taxon>
    </lineage>
</organism>